<dbReference type="GO" id="GO:0050808">
    <property type="term" value="P:synapse organization"/>
    <property type="evidence" value="ECO:0007669"/>
    <property type="project" value="TreeGrafter"/>
</dbReference>
<keyword evidence="5" id="KW-1185">Reference proteome</keyword>
<evidence type="ECO:0000313" key="5">
    <source>
        <dbReference type="Proteomes" id="UP000437017"/>
    </source>
</evidence>
<feature type="domain" description="Liprin-alpha CC2" evidence="3">
    <location>
        <begin position="61"/>
        <end position="122"/>
    </location>
</feature>
<sequence>EIRDKQSREQSQMKERLVALSTHVTELEEDLYTAREDLIKSEEMNTKLKRDVLWLHSPRHGREKMNEEHNKRLSDTVNKLLSESNKRLQLHLKERTATLAEKKSLLLEVENAKTQLEEMQHGKDQLRLNLEALRAELDQTRLRGAPSPRPTPLGQHPRCRLPALREETSRTPASREAVQDDKMTIKCGTSAPSSPLSLRLDRMHKGALHTVSPEDTRAGHNSKGLQDGPVSNPSSSNSSQDSLPKAPRKKVIKSSISRLSDKKEKGRPGHLGKES</sequence>
<comment type="caution">
    <text evidence="4">The sequence shown here is derived from an EMBL/GenBank/DDBJ whole genome shotgun (WGS) entry which is preliminary data.</text>
</comment>
<reference evidence="4 5" key="1">
    <citation type="journal article" date="2019" name="PLoS ONE">
        <title>Genomic analyses reveal an absence of contemporary introgressive admixture between fin whales and blue whales, despite known hybrids.</title>
        <authorList>
            <person name="Westbury M.V."/>
            <person name="Petersen B."/>
            <person name="Lorenzen E.D."/>
        </authorList>
    </citation>
    <scope>NUCLEOTIDE SEQUENCE [LARGE SCALE GENOMIC DNA]</scope>
    <source>
        <strain evidence="4">FinWhale-01</strain>
    </source>
</reference>
<dbReference type="PANTHER" id="PTHR12587:SF15">
    <property type="entry name" value="LIPRIN-ALPHA-1"/>
    <property type="match status" value="1"/>
</dbReference>
<dbReference type="InterPro" id="IPR029515">
    <property type="entry name" value="Liprin"/>
</dbReference>
<organism evidence="4 5">
    <name type="scientific">Balaenoptera physalus</name>
    <name type="common">Fin whale</name>
    <name type="synonym">Balaena physalus</name>
    <dbReference type="NCBI Taxonomy" id="9770"/>
    <lineage>
        <taxon>Eukaryota</taxon>
        <taxon>Metazoa</taxon>
        <taxon>Chordata</taxon>
        <taxon>Craniata</taxon>
        <taxon>Vertebrata</taxon>
        <taxon>Euteleostomi</taxon>
        <taxon>Mammalia</taxon>
        <taxon>Eutheria</taxon>
        <taxon>Laurasiatheria</taxon>
        <taxon>Artiodactyla</taxon>
        <taxon>Whippomorpha</taxon>
        <taxon>Cetacea</taxon>
        <taxon>Mysticeti</taxon>
        <taxon>Balaenopteridae</taxon>
        <taxon>Balaenoptera</taxon>
    </lineage>
</organism>
<proteinExistence type="predicted"/>
<keyword evidence="1" id="KW-0677">Repeat</keyword>
<evidence type="ECO:0000256" key="2">
    <source>
        <dbReference type="SAM" id="MobiDB-lite"/>
    </source>
</evidence>
<feature type="compositionally biased region" description="Basic and acidic residues" evidence="2">
    <location>
        <begin position="259"/>
        <end position="275"/>
    </location>
</feature>
<dbReference type="GO" id="GO:0048786">
    <property type="term" value="C:presynaptic active zone"/>
    <property type="evidence" value="ECO:0007669"/>
    <property type="project" value="TreeGrafter"/>
</dbReference>
<name>A0A6A1Q1F4_BALPH</name>
<dbReference type="OrthoDB" id="2132119at2759"/>
<dbReference type="Proteomes" id="UP000437017">
    <property type="component" value="Unassembled WGS sequence"/>
</dbReference>
<dbReference type="InterPro" id="IPR057892">
    <property type="entry name" value="LIP-1_CC2"/>
</dbReference>
<feature type="region of interest" description="Disordered" evidence="2">
    <location>
        <begin position="139"/>
        <end position="198"/>
    </location>
</feature>
<evidence type="ECO:0000313" key="4">
    <source>
        <dbReference type="EMBL" id="KAB0402162.1"/>
    </source>
</evidence>
<gene>
    <name evidence="4" type="ORF">E2I00_001265</name>
</gene>
<dbReference type="EMBL" id="SGJD01001056">
    <property type="protein sequence ID" value="KAB0402162.1"/>
    <property type="molecule type" value="Genomic_DNA"/>
</dbReference>
<dbReference type="Pfam" id="PF25526">
    <property type="entry name" value="LIP-1"/>
    <property type="match status" value="1"/>
</dbReference>
<protein>
    <recommendedName>
        <fullName evidence="3">Liprin-alpha CC2 domain-containing protein</fullName>
    </recommendedName>
</protein>
<accession>A0A6A1Q1F4</accession>
<feature type="non-terminal residue" evidence="4">
    <location>
        <position position="1"/>
    </location>
</feature>
<evidence type="ECO:0000256" key="1">
    <source>
        <dbReference type="ARBA" id="ARBA00022737"/>
    </source>
</evidence>
<dbReference type="PANTHER" id="PTHR12587">
    <property type="entry name" value="LAR INTERACTING PROTEIN LIP -RELATED PROTEIN"/>
    <property type="match status" value="1"/>
</dbReference>
<evidence type="ECO:0000259" key="3">
    <source>
        <dbReference type="Pfam" id="PF25526"/>
    </source>
</evidence>
<feature type="region of interest" description="Disordered" evidence="2">
    <location>
        <begin position="210"/>
        <end position="275"/>
    </location>
</feature>
<dbReference type="AlphaFoldDB" id="A0A6A1Q1F4"/>